<evidence type="ECO:0000259" key="11">
    <source>
        <dbReference type="PROSITE" id="PS51007"/>
    </source>
</evidence>
<feature type="binding site" description="covalent" evidence="8">
    <location>
        <position position="212"/>
    </location>
    <ligand>
        <name>heme c</name>
        <dbReference type="ChEBI" id="CHEBI:61717"/>
    </ligand>
</feature>
<evidence type="ECO:0000256" key="1">
    <source>
        <dbReference type="ARBA" id="ARBA00004370"/>
    </source>
</evidence>
<name>A0A6N0HRF6_9GAMM</name>
<organism evidence="12 13">
    <name type="scientific">Candidatus Ruthia endofausta</name>
    <dbReference type="NCBI Taxonomy" id="2738852"/>
    <lineage>
        <taxon>Bacteria</taxon>
        <taxon>Pseudomonadati</taxon>
        <taxon>Pseudomonadota</taxon>
        <taxon>Gammaproteobacteria</taxon>
        <taxon>Candidatus Pseudothioglobaceae</taxon>
        <taxon>Candidatus Ruthturnera</taxon>
    </lineage>
</organism>
<feature type="chain" id="PRO_5026936976" evidence="10">
    <location>
        <begin position="24"/>
        <end position="288"/>
    </location>
</feature>
<evidence type="ECO:0000256" key="9">
    <source>
        <dbReference type="SAM" id="Phobius"/>
    </source>
</evidence>
<evidence type="ECO:0000256" key="2">
    <source>
        <dbReference type="ARBA" id="ARBA00022617"/>
    </source>
</evidence>
<keyword evidence="2 8" id="KW-0349">Heme</keyword>
<keyword evidence="7 9" id="KW-0472">Membrane</keyword>
<feature type="binding site" description="covalent" evidence="8">
    <location>
        <position position="56"/>
    </location>
    <ligand>
        <name>heme c</name>
        <dbReference type="ChEBI" id="CHEBI:61717"/>
    </ligand>
</feature>
<evidence type="ECO:0000256" key="3">
    <source>
        <dbReference type="ARBA" id="ARBA00022692"/>
    </source>
</evidence>
<feature type="binding site" description="covalent" evidence="8">
    <location>
        <position position="53"/>
    </location>
    <ligand>
        <name>heme c</name>
        <dbReference type="ChEBI" id="CHEBI:61717"/>
    </ligand>
</feature>
<dbReference type="Pfam" id="PF02167">
    <property type="entry name" value="Cytochrom_C1"/>
    <property type="match status" value="2"/>
</dbReference>
<keyword evidence="13" id="KW-1185">Reference proteome</keyword>
<dbReference type="GO" id="GO:0020037">
    <property type="term" value="F:heme binding"/>
    <property type="evidence" value="ECO:0007669"/>
    <property type="project" value="InterPro"/>
</dbReference>
<dbReference type="InterPro" id="IPR002326">
    <property type="entry name" value="Cyt_c1"/>
</dbReference>
<dbReference type="InterPro" id="IPR036909">
    <property type="entry name" value="Cyt_c-like_dom_sf"/>
</dbReference>
<dbReference type="GO" id="GO:0009055">
    <property type="term" value="F:electron transfer activity"/>
    <property type="evidence" value="ECO:0007669"/>
    <property type="project" value="InterPro"/>
</dbReference>
<feature type="transmembrane region" description="Helical" evidence="9">
    <location>
        <begin position="253"/>
        <end position="271"/>
    </location>
</feature>
<feature type="signal peptide" evidence="10">
    <location>
        <begin position="1"/>
        <end position="23"/>
    </location>
</feature>
<keyword evidence="10" id="KW-0732">Signal</keyword>
<evidence type="ECO:0000256" key="8">
    <source>
        <dbReference type="PIRSR" id="PIRSR602326-1"/>
    </source>
</evidence>
<protein>
    <submittedName>
        <fullName evidence="12">Cytochrome c1</fullName>
    </submittedName>
</protein>
<keyword evidence="5 9" id="KW-1133">Transmembrane helix</keyword>
<keyword evidence="4 8" id="KW-0479">Metal-binding</keyword>
<comment type="cofactor">
    <cofactor evidence="8">
        <name>heme c</name>
        <dbReference type="ChEBI" id="CHEBI:61717"/>
    </cofactor>
    <text evidence="8">Binds 1 heme c group covalently per subunit.</text>
</comment>
<dbReference type="InterPro" id="IPR009056">
    <property type="entry name" value="Cyt_c-like_dom"/>
</dbReference>
<dbReference type="AlphaFoldDB" id="A0A6N0HRF6"/>
<dbReference type="PANTHER" id="PTHR10266">
    <property type="entry name" value="CYTOCHROME C1"/>
    <property type="match status" value="1"/>
</dbReference>
<evidence type="ECO:0000313" key="12">
    <source>
        <dbReference type="EMBL" id="QKQ24818.1"/>
    </source>
</evidence>
<dbReference type="Gene3D" id="1.10.760.10">
    <property type="entry name" value="Cytochrome c-like domain"/>
    <property type="match status" value="1"/>
</dbReference>
<keyword evidence="6 8" id="KW-0408">Iron</keyword>
<evidence type="ECO:0000256" key="4">
    <source>
        <dbReference type="ARBA" id="ARBA00022723"/>
    </source>
</evidence>
<dbReference type="PANTHER" id="PTHR10266:SF3">
    <property type="entry name" value="CYTOCHROME C1, HEME PROTEIN, MITOCHONDRIAL"/>
    <property type="match status" value="1"/>
</dbReference>
<evidence type="ECO:0000313" key="13">
    <source>
        <dbReference type="Proteomes" id="UP000509429"/>
    </source>
</evidence>
<evidence type="ECO:0000256" key="5">
    <source>
        <dbReference type="ARBA" id="ARBA00022989"/>
    </source>
</evidence>
<keyword evidence="3 9" id="KW-0812">Transmembrane</keyword>
<sequence length="288" mass="33178">MKKQLHETLITVAILTFSLNVFASTEVHLDHANTDINDKKSLQRGAKLFMNYCSGCHSIQFMRYNRIGKDLFLDDVIATYEKAKVAVLNNQSLEHNDLTALSKAFDNEITSLEQAKSFFAKISKEEIEENLIKATDKEVEKNLIFTDEKVGSLITSAMSVSDAEQWFGNNPDLSLVSRSKGTDWIYTYLRGFYKDDSRVFGVNNHVLENASMPDVLWQLKQDKSSKEFNQDIRDITNFLDYVGEPAKLVRFDLGIKVLGFLFVLFIFAYLLKKEYWKDVKYGKWRAKD</sequence>
<evidence type="ECO:0000256" key="7">
    <source>
        <dbReference type="ARBA" id="ARBA00023136"/>
    </source>
</evidence>
<accession>A0A6N0HRF6</accession>
<dbReference type="SUPFAM" id="SSF46626">
    <property type="entry name" value="Cytochrome c"/>
    <property type="match status" value="1"/>
</dbReference>
<gene>
    <name evidence="12" type="ORF">HUE58_05680</name>
</gene>
<dbReference type="PROSITE" id="PS51007">
    <property type="entry name" value="CYTC"/>
    <property type="match status" value="1"/>
</dbReference>
<proteinExistence type="predicted"/>
<dbReference type="GO" id="GO:0046872">
    <property type="term" value="F:metal ion binding"/>
    <property type="evidence" value="ECO:0007669"/>
    <property type="project" value="UniProtKB-KW"/>
</dbReference>
<comment type="subcellular location">
    <subcellularLocation>
        <location evidence="1">Membrane</location>
    </subcellularLocation>
</comment>
<dbReference type="KEGG" id="reo:HUE58_05680"/>
<evidence type="ECO:0000256" key="6">
    <source>
        <dbReference type="ARBA" id="ARBA00023004"/>
    </source>
</evidence>
<feature type="domain" description="Cytochrome c" evidence="11">
    <location>
        <begin position="40"/>
        <end position="138"/>
    </location>
</feature>
<dbReference type="EMBL" id="CP054490">
    <property type="protein sequence ID" value="QKQ24818.1"/>
    <property type="molecule type" value="Genomic_DNA"/>
</dbReference>
<dbReference type="GO" id="GO:0016020">
    <property type="term" value="C:membrane"/>
    <property type="evidence" value="ECO:0007669"/>
    <property type="project" value="UniProtKB-SubCell"/>
</dbReference>
<dbReference type="Proteomes" id="UP000509429">
    <property type="component" value="Chromosome"/>
</dbReference>
<reference evidence="12 13" key="1">
    <citation type="submission" date="2020-05" db="EMBL/GenBank/DDBJ databases">
        <title>Horizontal transmission and recombination maintain forever young bacterial symbiont genomes.</title>
        <authorList>
            <person name="Russell S.L."/>
            <person name="Pepper-Tunick E."/>
            <person name="Svedberg J."/>
            <person name="Byrne A."/>
            <person name="Ruelas Castillo J."/>
            <person name="Vollmers C."/>
            <person name="Beinart R.A."/>
            <person name="Corbett-Detig R."/>
        </authorList>
    </citation>
    <scope>NUCLEOTIDE SEQUENCE [LARGE SCALE GENOMIC DNA]</scope>
    <source>
        <strain evidence="12">JDF_Ridge</strain>
    </source>
</reference>
<evidence type="ECO:0000256" key="10">
    <source>
        <dbReference type="SAM" id="SignalP"/>
    </source>
</evidence>
<feature type="binding site" description="covalent" evidence="8">
    <location>
        <position position="57"/>
    </location>
    <ligand>
        <name>heme c</name>
        <dbReference type="ChEBI" id="CHEBI:61717"/>
    </ligand>
</feature>